<keyword evidence="7" id="KW-1278">Translocase</keyword>
<evidence type="ECO:0000256" key="9">
    <source>
        <dbReference type="ARBA" id="ARBA00023055"/>
    </source>
</evidence>
<dbReference type="SMART" id="SM00382">
    <property type="entry name" value="AAA"/>
    <property type="match status" value="1"/>
</dbReference>
<dbReference type="PROSITE" id="PS50893">
    <property type="entry name" value="ABC_TRANSPORTER_2"/>
    <property type="match status" value="1"/>
</dbReference>
<keyword evidence="3" id="KW-1003">Cell membrane</keyword>
<keyword evidence="4 11" id="KW-0812">Transmembrane</keyword>
<dbReference type="PANTHER" id="PTHR43394">
    <property type="entry name" value="ATP-DEPENDENT PERMEASE MDL1, MITOCHONDRIAL"/>
    <property type="match status" value="1"/>
</dbReference>
<keyword evidence="15" id="KW-1185">Reference proteome</keyword>
<keyword evidence="9" id="KW-0445">Lipid transport</keyword>
<evidence type="ECO:0000256" key="6">
    <source>
        <dbReference type="ARBA" id="ARBA00022840"/>
    </source>
</evidence>
<evidence type="ECO:0000256" key="7">
    <source>
        <dbReference type="ARBA" id="ARBA00022967"/>
    </source>
</evidence>
<dbReference type="InterPro" id="IPR003439">
    <property type="entry name" value="ABC_transporter-like_ATP-bd"/>
</dbReference>
<dbReference type="InterPro" id="IPR011917">
    <property type="entry name" value="ABC_transpr_lipidA"/>
</dbReference>
<dbReference type="RefSeq" id="WP_166864409.1">
    <property type="nucleotide sequence ID" value="NZ_JAAQOM010000024.1"/>
</dbReference>
<reference evidence="14 15" key="1">
    <citation type="submission" date="2020-03" db="EMBL/GenBank/DDBJ databases">
        <title>Genome sequence of strain Massilia sp. TW-1.</title>
        <authorList>
            <person name="Chaudhary D.K."/>
        </authorList>
    </citation>
    <scope>NUCLEOTIDE SEQUENCE [LARGE SCALE GENOMIC DNA]</scope>
    <source>
        <strain evidence="14 15">TW-1</strain>
    </source>
</reference>
<comment type="caution">
    <text evidence="14">The sequence shown here is derived from an EMBL/GenBank/DDBJ whole genome shotgun (WGS) entry which is preliminary data.</text>
</comment>
<dbReference type="Pfam" id="PF00005">
    <property type="entry name" value="ABC_tran"/>
    <property type="match status" value="1"/>
</dbReference>
<dbReference type="SUPFAM" id="SSF52540">
    <property type="entry name" value="P-loop containing nucleoside triphosphate hydrolases"/>
    <property type="match status" value="1"/>
</dbReference>
<gene>
    <name evidence="14" type="primary">msbA</name>
    <name evidence="14" type="ORF">HAV22_28445</name>
</gene>
<evidence type="ECO:0000256" key="10">
    <source>
        <dbReference type="ARBA" id="ARBA00023136"/>
    </source>
</evidence>
<dbReference type="Gene3D" id="3.40.50.300">
    <property type="entry name" value="P-loop containing nucleotide triphosphate hydrolases"/>
    <property type="match status" value="1"/>
</dbReference>
<feature type="transmembrane region" description="Helical" evidence="11">
    <location>
        <begin position="132"/>
        <end position="151"/>
    </location>
</feature>
<evidence type="ECO:0000256" key="8">
    <source>
        <dbReference type="ARBA" id="ARBA00022989"/>
    </source>
</evidence>
<feature type="transmembrane region" description="Helical" evidence="11">
    <location>
        <begin position="157"/>
        <end position="176"/>
    </location>
</feature>
<evidence type="ECO:0000256" key="4">
    <source>
        <dbReference type="ARBA" id="ARBA00022692"/>
    </source>
</evidence>
<dbReference type="Pfam" id="PF00664">
    <property type="entry name" value="ABC_membrane"/>
    <property type="match status" value="1"/>
</dbReference>
<protein>
    <submittedName>
        <fullName evidence="14">Lipid A export permease/ATP-binding protein MsbA</fullName>
    </submittedName>
</protein>
<keyword evidence="5" id="KW-0547">Nucleotide-binding</keyword>
<dbReference type="InterPro" id="IPR039421">
    <property type="entry name" value="Type_1_exporter"/>
</dbReference>
<feature type="transmembrane region" description="Helical" evidence="11">
    <location>
        <begin position="21"/>
        <end position="38"/>
    </location>
</feature>
<dbReference type="NCBIfam" id="TIGR02203">
    <property type="entry name" value="MsbA_lipidA"/>
    <property type="match status" value="1"/>
</dbReference>
<dbReference type="InterPro" id="IPR011527">
    <property type="entry name" value="ABC1_TM_dom"/>
</dbReference>
<keyword evidence="2" id="KW-0813">Transport</keyword>
<feature type="domain" description="ABC transporter" evidence="12">
    <location>
        <begin position="332"/>
        <end position="567"/>
    </location>
</feature>
<evidence type="ECO:0000313" key="14">
    <source>
        <dbReference type="EMBL" id="NIA57562.1"/>
    </source>
</evidence>
<evidence type="ECO:0000259" key="13">
    <source>
        <dbReference type="PROSITE" id="PS50929"/>
    </source>
</evidence>
<dbReference type="InterPro" id="IPR036640">
    <property type="entry name" value="ABC1_TM_sf"/>
</dbReference>
<feature type="transmembrane region" description="Helical" evidence="11">
    <location>
        <begin position="58"/>
        <end position="82"/>
    </location>
</feature>
<feature type="transmembrane region" description="Helical" evidence="11">
    <location>
        <begin position="240"/>
        <end position="262"/>
    </location>
</feature>
<dbReference type="PROSITE" id="PS50929">
    <property type="entry name" value="ABC_TM1F"/>
    <property type="match status" value="1"/>
</dbReference>
<dbReference type="InterPro" id="IPR017871">
    <property type="entry name" value="ABC_transporter-like_CS"/>
</dbReference>
<feature type="domain" description="ABC transmembrane type-1" evidence="13">
    <location>
        <begin position="22"/>
        <end position="300"/>
    </location>
</feature>
<evidence type="ECO:0000256" key="11">
    <source>
        <dbReference type="SAM" id="Phobius"/>
    </source>
</evidence>
<dbReference type="Gene3D" id="1.20.1560.10">
    <property type="entry name" value="ABC transporter type 1, transmembrane domain"/>
    <property type="match status" value="1"/>
</dbReference>
<organism evidence="14 15">
    <name type="scientific">Telluria antibiotica</name>
    <dbReference type="NCBI Taxonomy" id="2717319"/>
    <lineage>
        <taxon>Bacteria</taxon>
        <taxon>Pseudomonadati</taxon>
        <taxon>Pseudomonadota</taxon>
        <taxon>Betaproteobacteria</taxon>
        <taxon>Burkholderiales</taxon>
        <taxon>Oxalobacteraceae</taxon>
        <taxon>Telluria group</taxon>
        <taxon>Telluria</taxon>
    </lineage>
</organism>
<evidence type="ECO:0000256" key="1">
    <source>
        <dbReference type="ARBA" id="ARBA00004651"/>
    </source>
</evidence>
<evidence type="ECO:0000256" key="2">
    <source>
        <dbReference type="ARBA" id="ARBA00022448"/>
    </source>
</evidence>
<dbReference type="CDD" id="cd18552">
    <property type="entry name" value="ABC_6TM_MsbA_like"/>
    <property type="match status" value="1"/>
</dbReference>
<dbReference type="EMBL" id="JAAQOM010000024">
    <property type="protein sequence ID" value="NIA57562.1"/>
    <property type="molecule type" value="Genomic_DNA"/>
</dbReference>
<dbReference type="InterPro" id="IPR003593">
    <property type="entry name" value="AAA+_ATPase"/>
</dbReference>
<keyword evidence="8 11" id="KW-1133">Transmembrane helix</keyword>
<evidence type="ECO:0000256" key="3">
    <source>
        <dbReference type="ARBA" id="ARBA00022475"/>
    </source>
</evidence>
<accession>A0ABX0PJD2</accession>
<evidence type="ECO:0000256" key="5">
    <source>
        <dbReference type="ARBA" id="ARBA00022741"/>
    </source>
</evidence>
<evidence type="ECO:0000313" key="15">
    <source>
        <dbReference type="Proteomes" id="UP000716322"/>
    </source>
</evidence>
<proteinExistence type="predicted"/>
<dbReference type="InterPro" id="IPR027417">
    <property type="entry name" value="P-loop_NTPase"/>
</dbReference>
<dbReference type="Proteomes" id="UP000716322">
    <property type="component" value="Unassembled WGS sequence"/>
</dbReference>
<keyword evidence="10 11" id="KW-0472">Membrane</keyword>
<dbReference type="PROSITE" id="PS00211">
    <property type="entry name" value="ABC_TRANSPORTER_1"/>
    <property type="match status" value="1"/>
</dbReference>
<name>A0ABX0PJD2_9BURK</name>
<dbReference type="PANTHER" id="PTHR43394:SF1">
    <property type="entry name" value="ATP-BINDING CASSETTE SUB-FAMILY B MEMBER 10, MITOCHONDRIAL"/>
    <property type="match status" value="1"/>
</dbReference>
<comment type="subcellular location">
    <subcellularLocation>
        <location evidence="1">Cell membrane</location>
        <topology evidence="1">Multi-pass membrane protein</topology>
    </subcellularLocation>
</comment>
<evidence type="ECO:0000259" key="12">
    <source>
        <dbReference type="PROSITE" id="PS50893"/>
    </source>
</evidence>
<sequence>MDNSVIIKRLWAILKPYRGRAFLSLLAMALTAATQPLLGEALKLLMDKGFKHKVPFSLWWIPGVLVSIFVLRGIGTFATAYYNNWVLSRVLNDLRAQAFERLLRLPVARFHEESTGKVINTVVGDVRQVVDMINSVFISFVRDVLVVVGLLGSLLWLNWMLTLVAIVVVPLTAVIVRTTSKRLRHLNRENTRVTGEMTQVVEEAARGHQVIRVFSGERYESRRFFQRSEALRGFSQRMTVAFAATTPVTQIATSISLSVVVVLALKADMTVGEFTQFVTLMLMLLTPLKALAEVNGPMQRGIAAAEIVFELIDAPVEHDPGTRTIERAQGHVRFEHVKFRYPNTQALALDDVSLDVKPGQTVALVGMSGGGKSTFVSLVTRFYEPESGRILLDGVPYQDIRMASLRAQLALVSQNVVLFDDTLRANIAYGVEHVDEARLQAAIRAAHLADVVARLPEGVDTIIGENGMRLSGGQRQRVAIARAIYKDAPILILDEATSALDNESERAVQAALETLMAGRTTFVIAHRLSTIEGADLIVVMEHGRIVEQGTHEQLLAKGGMYANLYRLQFSTVVEET</sequence>
<keyword evidence="6" id="KW-0067">ATP-binding</keyword>
<dbReference type="SUPFAM" id="SSF90123">
    <property type="entry name" value="ABC transporter transmembrane region"/>
    <property type="match status" value="1"/>
</dbReference>